<dbReference type="Proteomes" id="UP000030302">
    <property type="component" value="Chromosome"/>
</dbReference>
<organism evidence="2 3">
    <name type="scientific">Collimonas arenae</name>
    <dbReference type="NCBI Taxonomy" id="279058"/>
    <lineage>
        <taxon>Bacteria</taxon>
        <taxon>Pseudomonadati</taxon>
        <taxon>Pseudomonadota</taxon>
        <taxon>Betaproteobacteria</taxon>
        <taxon>Burkholderiales</taxon>
        <taxon>Oxalobacteraceae</taxon>
        <taxon>Collimonas</taxon>
    </lineage>
</organism>
<sequence>MAALRSSTVDDQEQISLAQDHTGHSVALPASLTASSEPIFGVSEPAPMVGVEFAVSTVDVAPMPESGDWLIADFIDGSRWLINESATTETRQRTGISAGNLSGADEPPIAEVAGISDRTGYLAMSGAVGGVLLRSPLLPKKTEAIAPVRPGKRGAAYGGGDHDARDPSGAFDCRRHGAGDQDDDGLL</sequence>
<keyword evidence="3" id="KW-1185">Reference proteome</keyword>
<feature type="compositionally biased region" description="Basic and acidic residues" evidence="1">
    <location>
        <begin position="160"/>
        <end position="179"/>
    </location>
</feature>
<dbReference type="STRING" id="279058.LT85_0517"/>
<gene>
    <name evidence="2" type="ORF">LT85_0517</name>
</gene>
<name>A0A0A1FA12_9BURK</name>
<reference evidence="3" key="1">
    <citation type="journal article" date="2014" name="Soil Biol. Biochem.">
        <title>Structure and function of bacterial communities in ageing soils: Insights from the Mendocino ecological staircase.</title>
        <authorList>
            <person name="Uroz S."/>
            <person name="Tech J.J."/>
            <person name="Sawaya N.A."/>
            <person name="Frey-Klett P."/>
            <person name="Leveau J.H.J."/>
        </authorList>
    </citation>
    <scope>NUCLEOTIDE SEQUENCE [LARGE SCALE GENOMIC DNA]</scope>
    <source>
        <strain evidence="3">Cal35</strain>
    </source>
</reference>
<dbReference type="EMBL" id="CP009962">
    <property type="protein sequence ID" value="AIY39677.1"/>
    <property type="molecule type" value="Genomic_DNA"/>
</dbReference>
<protein>
    <submittedName>
        <fullName evidence="2">Uncharacterized protein</fullName>
    </submittedName>
</protein>
<evidence type="ECO:0000313" key="2">
    <source>
        <dbReference type="EMBL" id="AIY39677.1"/>
    </source>
</evidence>
<accession>A0A0A1FA12</accession>
<dbReference type="HOGENOM" id="CLU_1445352_0_0_4"/>
<dbReference type="AlphaFoldDB" id="A0A0A1FA12"/>
<feature type="region of interest" description="Disordered" evidence="1">
    <location>
        <begin position="148"/>
        <end position="187"/>
    </location>
</feature>
<proteinExistence type="predicted"/>
<dbReference type="KEGG" id="care:LT85_0517"/>
<evidence type="ECO:0000256" key="1">
    <source>
        <dbReference type="SAM" id="MobiDB-lite"/>
    </source>
</evidence>
<evidence type="ECO:0000313" key="3">
    <source>
        <dbReference type="Proteomes" id="UP000030302"/>
    </source>
</evidence>